<dbReference type="AlphaFoldDB" id="A0A1H6V8T7"/>
<dbReference type="Pfam" id="PF14039">
    <property type="entry name" value="YusW"/>
    <property type="match status" value="1"/>
</dbReference>
<evidence type="ECO:0000313" key="4">
    <source>
        <dbReference type="Proteomes" id="UP000199200"/>
    </source>
</evidence>
<accession>A0A1H6V8T7</accession>
<sequence>MKAKFAFPIVIAGSLALAACGSEGPEEAVTEEEAAAAGTDSESPVKSQASDGSGQADMRKKMQAMDYTEFELEVEYDNDEEYEAQLELKSDDSVVAGYEDDMNSIKKQGIEAFNDLYPLVEQLELKPSSNQEEEIQKVLSTFSLPDDFTDFSLELRFIDGTKHEFEVEK</sequence>
<keyword evidence="4" id="KW-1185">Reference proteome</keyword>
<dbReference type="EMBL" id="FNZF01000001">
    <property type="protein sequence ID" value="SEI99324.1"/>
    <property type="molecule type" value="Genomic_DNA"/>
</dbReference>
<dbReference type="RefSeq" id="WP_092050545.1">
    <property type="nucleotide sequence ID" value="NZ_FNZF01000001.1"/>
</dbReference>
<gene>
    <name evidence="3" type="ORF">SAMN04488127_0996</name>
</gene>
<keyword evidence="2" id="KW-0732">Signal</keyword>
<evidence type="ECO:0000256" key="1">
    <source>
        <dbReference type="SAM" id="MobiDB-lite"/>
    </source>
</evidence>
<evidence type="ECO:0000256" key="2">
    <source>
        <dbReference type="SAM" id="SignalP"/>
    </source>
</evidence>
<name>A0A1H6V8T7_9BACL</name>
<organism evidence="3 4">
    <name type="scientific">Bhargavaea ginsengi</name>
    <dbReference type="NCBI Taxonomy" id="426757"/>
    <lineage>
        <taxon>Bacteria</taxon>
        <taxon>Bacillati</taxon>
        <taxon>Bacillota</taxon>
        <taxon>Bacilli</taxon>
        <taxon>Bacillales</taxon>
        <taxon>Caryophanaceae</taxon>
        <taxon>Bhargavaea</taxon>
    </lineage>
</organism>
<reference evidence="4" key="1">
    <citation type="submission" date="2016-10" db="EMBL/GenBank/DDBJ databases">
        <authorList>
            <person name="Varghese N."/>
            <person name="Submissions S."/>
        </authorList>
    </citation>
    <scope>NUCLEOTIDE SEQUENCE [LARGE SCALE GENOMIC DNA]</scope>
    <source>
        <strain evidence="4">CGMCC 1.6763</strain>
    </source>
</reference>
<protein>
    <submittedName>
        <fullName evidence="3">YusW-like protein</fullName>
    </submittedName>
</protein>
<feature type="compositionally biased region" description="Acidic residues" evidence="1">
    <location>
        <begin position="24"/>
        <end position="34"/>
    </location>
</feature>
<dbReference type="PROSITE" id="PS51257">
    <property type="entry name" value="PROKAR_LIPOPROTEIN"/>
    <property type="match status" value="1"/>
</dbReference>
<dbReference type="OrthoDB" id="2452750at2"/>
<feature type="region of interest" description="Disordered" evidence="1">
    <location>
        <begin position="21"/>
        <end position="60"/>
    </location>
</feature>
<evidence type="ECO:0000313" key="3">
    <source>
        <dbReference type="EMBL" id="SEI99324.1"/>
    </source>
</evidence>
<feature type="chain" id="PRO_5038923504" evidence="2">
    <location>
        <begin position="19"/>
        <end position="169"/>
    </location>
</feature>
<dbReference type="Proteomes" id="UP000199200">
    <property type="component" value="Unassembled WGS sequence"/>
</dbReference>
<dbReference type="InterPro" id="IPR025623">
    <property type="entry name" value="YusW"/>
</dbReference>
<proteinExistence type="predicted"/>
<dbReference type="STRING" id="426757.SAMN04488127_0996"/>
<feature type="signal peptide" evidence="2">
    <location>
        <begin position="1"/>
        <end position="18"/>
    </location>
</feature>
<feature type="compositionally biased region" description="Polar residues" evidence="1">
    <location>
        <begin position="40"/>
        <end position="53"/>
    </location>
</feature>